<evidence type="ECO:0000313" key="1">
    <source>
        <dbReference type="EMBL" id="KAK8070341.1"/>
    </source>
</evidence>
<organism evidence="1 2">
    <name type="scientific">Apiospora phragmitis</name>
    <dbReference type="NCBI Taxonomy" id="2905665"/>
    <lineage>
        <taxon>Eukaryota</taxon>
        <taxon>Fungi</taxon>
        <taxon>Dikarya</taxon>
        <taxon>Ascomycota</taxon>
        <taxon>Pezizomycotina</taxon>
        <taxon>Sordariomycetes</taxon>
        <taxon>Xylariomycetidae</taxon>
        <taxon>Amphisphaeriales</taxon>
        <taxon>Apiosporaceae</taxon>
        <taxon>Apiospora</taxon>
    </lineage>
</organism>
<protein>
    <recommendedName>
        <fullName evidence="3">Nucleoside phosphorylase domain-containing protein</fullName>
    </recommendedName>
</protein>
<dbReference type="Proteomes" id="UP001480595">
    <property type="component" value="Unassembled WGS sequence"/>
</dbReference>
<sequence>MSDPNDYTVGWICAVETEFVAAQALLDEEHPGLVSQDPNDNNICALGRIGQHLIVVACLPHWNYGLVSVANVARDMLRTFTNVRFGLMVGIGGRVLTRQDIRLSDVVVSSLD</sequence>
<evidence type="ECO:0008006" key="3">
    <source>
        <dbReference type="Google" id="ProtNLM"/>
    </source>
</evidence>
<dbReference type="PANTHER" id="PTHR46082">
    <property type="entry name" value="ATP/GTP-BINDING PROTEIN-RELATED"/>
    <property type="match status" value="1"/>
</dbReference>
<gene>
    <name evidence="1" type="ORF">PG994_006957</name>
</gene>
<comment type="caution">
    <text evidence="1">The sequence shown here is derived from an EMBL/GenBank/DDBJ whole genome shotgun (WGS) entry which is preliminary data.</text>
</comment>
<dbReference type="SUPFAM" id="SSF53167">
    <property type="entry name" value="Purine and uridine phosphorylases"/>
    <property type="match status" value="1"/>
</dbReference>
<proteinExistence type="predicted"/>
<dbReference type="RefSeq" id="XP_066717635.1">
    <property type="nucleotide sequence ID" value="XM_066858366.1"/>
</dbReference>
<dbReference type="InterPro" id="IPR035994">
    <property type="entry name" value="Nucleoside_phosphorylase_sf"/>
</dbReference>
<dbReference type="EMBL" id="JAQQWL010000006">
    <property type="protein sequence ID" value="KAK8070341.1"/>
    <property type="molecule type" value="Genomic_DNA"/>
</dbReference>
<dbReference type="PANTHER" id="PTHR46082:SF11">
    <property type="entry name" value="AAA+ ATPASE DOMAIN-CONTAINING PROTEIN-RELATED"/>
    <property type="match status" value="1"/>
</dbReference>
<keyword evidence="2" id="KW-1185">Reference proteome</keyword>
<evidence type="ECO:0000313" key="2">
    <source>
        <dbReference type="Proteomes" id="UP001480595"/>
    </source>
</evidence>
<dbReference type="Gene3D" id="3.40.50.1580">
    <property type="entry name" value="Nucleoside phosphorylase domain"/>
    <property type="match status" value="1"/>
</dbReference>
<name>A0ABR1VJ75_9PEZI</name>
<dbReference type="InterPro" id="IPR053137">
    <property type="entry name" value="NLR-like"/>
</dbReference>
<accession>A0ABR1VJ75</accession>
<dbReference type="GeneID" id="92091429"/>
<reference evidence="1 2" key="1">
    <citation type="submission" date="2023-01" db="EMBL/GenBank/DDBJ databases">
        <title>Analysis of 21 Apiospora genomes using comparative genomics revels a genus with tremendous synthesis potential of carbohydrate active enzymes and secondary metabolites.</title>
        <authorList>
            <person name="Sorensen T."/>
        </authorList>
    </citation>
    <scope>NUCLEOTIDE SEQUENCE [LARGE SCALE GENOMIC DNA]</scope>
    <source>
        <strain evidence="1 2">CBS 135458</strain>
    </source>
</reference>